<feature type="domain" description="RSE1/DDB1/CPSF1 second beta-propeller" evidence="7">
    <location>
        <begin position="359"/>
        <end position="492"/>
    </location>
</feature>
<dbReference type="Pfam" id="PF03178">
    <property type="entry name" value="CPSF_A"/>
    <property type="match status" value="2"/>
</dbReference>
<comment type="similarity">
    <text evidence="2">Belongs to the DDB1 family.</text>
</comment>
<evidence type="ECO:0000256" key="2">
    <source>
        <dbReference type="ARBA" id="ARBA00007453"/>
    </source>
</evidence>
<dbReference type="InterPro" id="IPR015943">
    <property type="entry name" value="WD40/YVTN_repeat-like_dom_sf"/>
</dbReference>
<dbReference type="AlphaFoldDB" id="A0AAD9IHL7"/>
<evidence type="ECO:0000259" key="5">
    <source>
        <dbReference type="Pfam" id="PF03178"/>
    </source>
</evidence>
<dbReference type="Pfam" id="PF23726">
    <property type="entry name" value="Beta-prop_RSE1_2nd"/>
    <property type="match status" value="2"/>
</dbReference>
<dbReference type="SUPFAM" id="SSF50998">
    <property type="entry name" value="Quinoprotein alcohol dehydrogenase-like"/>
    <property type="match status" value="1"/>
</dbReference>
<comment type="caution">
    <text evidence="8">The sequence shown here is derived from an EMBL/GenBank/DDBJ whole genome shotgun (WGS) entry which is preliminary data.</text>
</comment>
<evidence type="ECO:0000259" key="6">
    <source>
        <dbReference type="Pfam" id="PF10433"/>
    </source>
</evidence>
<dbReference type="Pfam" id="PF10433">
    <property type="entry name" value="Beta-prop_RSE1_1st"/>
    <property type="match status" value="1"/>
</dbReference>
<comment type="subcellular location">
    <subcellularLocation>
        <location evidence="1">Nucleus</location>
    </subcellularLocation>
</comment>
<dbReference type="InterPro" id="IPR004871">
    <property type="entry name" value="RSE1/DDB1/CPSF1_C"/>
</dbReference>
<dbReference type="InterPro" id="IPR058543">
    <property type="entry name" value="Beta-prop_RSE1/DDB1/CPSF1_2nd"/>
</dbReference>
<dbReference type="Proteomes" id="UP001255856">
    <property type="component" value="Unassembled WGS sequence"/>
</dbReference>
<evidence type="ECO:0000313" key="8">
    <source>
        <dbReference type="EMBL" id="KAK2078413.1"/>
    </source>
</evidence>
<evidence type="ECO:0000256" key="3">
    <source>
        <dbReference type="ARBA" id="ARBA00014577"/>
    </source>
</evidence>
<name>A0AAD9IHL7_PROWI</name>
<dbReference type="InterPro" id="IPR050358">
    <property type="entry name" value="RSE1/DDB1/CFT1"/>
</dbReference>
<dbReference type="InterPro" id="IPR011047">
    <property type="entry name" value="Quinoprotein_ADH-like_sf"/>
</dbReference>
<dbReference type="Gene3D" id="1.10.150.910">
    <property type="match status" value="1"/>
</dbReference>
<feature type="domain" description="RSE1/DDB1/CPSF1 C-terminal" evidence="5">
    <location>
        <begin position="659"/>
        <end position="759"/>
    </location>
</feature>
<evidence type="ECO:0000313" key="9">
    <source>
        <dbReference type="Proteomes" id="UP001255856"/>
    </source>
</evidence>
<evidence type="ECO:0000259" key="7">
    <source>
        <dbReference type="Pfam" id="PF23726"/>
    </source>
</evidence>
<feature type="domain" description="RSE1/DDB1/CPSF1 first beta-propeller" evidence="6">
    <location>
        <begin position="17"/>
        <end position="304"/>
    </location>
</feature>
<organism evidence="8 9">
    <name type="scientific">Prototheca wickerhamii</name>
    <dbReference type="NCBI Taxonomy" id="3111"/>
    <lineage>
        <taxon>Eukaryota</taxon>
        <taxon>Viridiplantae</taxon>
        <taxon>Chlorophyta</taxon>
        <taxon>core chlorophytes</taxon>
        <taxon>Trebouxiophyceae</taxon>
        <taxon>Chlorellales</taxon>
        <taxon>Chlorellaceae</taxon>
        <taxon>Prototheca</taxon>
    </lineage>
</organism>
<gene>
    <name evidence="8" type="ORF">QBZ16_003253</name>
</gene>
<protein>
    <recommendedName>
        <fullName evidence="3">DNA damage-binding protein 1</fullName>
    </recommendedName>
</protein>
<dbReference type="PANTHER" id="PTHR10644">
    <property type="entry name" value="DNA REPAIR/RNA PROCESSING CPSF FAMILY"/>
    <property type="match status" value="1"/>
</dbReference>
<proteinExistence type="inferred from homology"/>
<sequence>MSEGSCSGGAEYVWEGVFDVPIYGRVSNMGLFSVQGEATQRLFLLTEKYQFAVLKFDPEQGELVTCASGDVSDRVGRPVQGSQLCEISPRGDVIALHLYDGHIKLIPIDAAGVLGEAYNILVSELVVIDMKFLDSPDSHVLGIIYEAYGRKRHFGRYALRADSLVPLGEEGGDAQVVSELTSFIIPVAGTPAGALIPDSRCVAYADGEGAIVSAVLPSTIITAYGVIDHASGRYLLGDHRGALFLVLLEKQEGRVARLHVERLGRTSQASTISYLDSGIVYIGSRGGDCQLIRLHAEPPNAAEPDNFIEVLDSTPNLGPIVDFTVMDLDRQGQGQVVTCSGTGWDGSLRIVRSGVGVIEQATVELPELRDVWSLRGSFDAEHDLFLVLGFSAGTRVLGLNADEELEEVEVPGLSSQEQTLLCANLLGSVVCQVTPRGVNLADAASGQRLDTWHAPDDQPITLASANATQIAVVVGTSSVVLLALDDGKLTELDARLDLIVLMANLAGRRYVFCGLGDGHLINYRLEGTELVDRKRLALGTKPIRLRTFRIRGETHVFCPSDRPTIIHANNQKLSYSNLNENEVTSMTSFHSSAFPDSLAIAKGDALTIGTIDRIQKLHVRTVPLQEQPRRIAHQEATKTFAVITTQSTMTGVRDQGTDSLRLLNEQTFETLDRFAMEPKEMACSLLSTTLGVDASRVFYVVGTAMIKPDDRESDKGRLLVFEVEREKLRLVYSHPTKGAVYSLVPLTAAAETHLVAGVNSRDLMKSMHTMSFIPEVKALKTEARDFRPMWITAIKMLDENTYLGAENSCNLLSLRRNLEAHRDFGSSRLESVGLFHTGEFINRFRSGSLVMKLPDSELSQVPMTLFGTVSGVIGLVASLPQQQFQFLEQFEAAMRKVVRGVGGFSHSAWRAFSNQYMPTGVSTGFVDGDLIEQFLDLRCAI</sequence>
<evidence type="ECO:0000256" key="1">
    <source>
        <dbReference type="ARBA" id="ARBA00004123"/>
    </source>
</evidence>
<dbReference type="Gene3D" id="2.130.10.10">
    <property type="entry name" value="YVTN repeat-like/Quinoprotein amine dehydrogenase"/>
    <property type="match status" value="4"/>
</dbReference>
<dbReference type="GO" id="GO:0005634">
    <property type="term" value="C:nucleus"/>
    <property type="evidence" value="ECO:0007669"/>
    <property type="project" value="UniProtKB-SubCell"/>
</dbReference>
<feature type="domain" description="RSE1/DDB1/CPSF1 second beta-propeller" evidence="7">
    <location>
        <begin position="506"/>
        <end position="611"/>
    </location>
</feature>
<dbReference type="GO" id="GO:0003676">
    <property type="term" value="F:nucleic acid binding"/>
    <property type="evidence" value="ECO:0007669"/>
    <property type="project" value="InterPro"/>
</dbReference>
<accession>A0AAD9IHL7</accession>
<feature type="domain" description="RSE1/DDB1/CPSF1 C-terminal" evidence="5">
    <location>
        <begin position="762"/>
        <end position="936"/>
    </location>
</feature>
<dbReference type="InterPro" id="IPR018846">
    <property type="entry name" value="Beta-prop_RSE1/DDB1/CPSF1_1st"/>
</dbReference>
<dbReference type="EMBL" id="JASFZW010000004">
    <property type="protein sequence ID" value="KAK2078413.1"/>
    <property type="molecule type" value="Genomic_DNA"/>
</dbReference>
<reference evidence="8" key="1">
    <citation type="submission" date="2021-01" db="EMBL/GenBank/DDBJ databases">
        <authorList>
            <person name="Eckstrom K.M.E."/>
        </authorList>
    </citation>
    <scope>NUCLEOTIDE SEQUENCE</scope>
    <source>
        <strain evidence="8">UVCC 0001</strain>
    </source>
</reference>
<evidence type="ECO:0000256" key="4">
    <source>
        <dbReference type="ARBA" id="ARBA00023242"/>
    </source>
</evidence>
<keyword evidence="9" id="KW-1185">Reference proteome</keyword>
<keyword evidence="4" id="KW-0539">Nucleus</keyword>